<evidence type="ECO:0000259" key="2">
    <source>
        <dbReference type="Pfam" id="PF01266"/>
    </source>
</evidence>
<dbReference type="RefSeq" id="WP_337705978.1">
    <property type="nucleotide sequence ID" value="NZ_JBBEGM010000013.1"/>
</dbReference>
<gene>
    <name evidence="3" type="ORF">WCD58_25850</name>
</gene>
<protein>
    <submittedName>
        <fullName evidence="3">FAD-dependent oxidoreductase</fullName>
    </submittedName>
</protein>
<sequence>MAGTDTVVVGAGPTGLVSAVALARRGHRVALVDNDPGPADAEHWSRRGVMQFHHPHGFRPQAVDVIRAEVPEAYDALLAHGAEPIVPPDGEPGPDGLPPRGSGLRCRRMVVERELRRAAEREPGLTRVPARADAVLADHGRAAEVRLRDGHLDADLVLVATGRTASLADDLRPPGDSTDCGLAYVSRQYRLHPGAEPGPVTSFIGAVALHAGYIVIVFQHDAGTFSTLIARPSTDRRLADLRHEAAWSAAVAAIPLLAEWTDPARAAPISPVLPGGRLHNTYRGQLDDRGRVPLPGLVFLGDSVCTTNPTAGRGVSTSLMQVEHLLALLDEGGAADTEALARAQDAWCREHIRPWFLDHLATDAAQTARWAGEDVDPARPPTSDLVVSALEADPSLMRVVGPYLAMRALPDSLAAVHPRVQEIYASGWRPPVAEGPTVDELASLVGAAVPSAPAPPPAAPATARA</sequence>
<feature type="domain" description="FAD dependent oxidoreductase" evidence="2">
    <location>
        <begin position="5"/>
        <end position="80"/>
    </location>
</feature>
<dbReference type="EMBL" id="JBBEGM010000013">
    <property type="protein sequence ID" value="MEJ2864606.1"/>
    <property type="molecule type" value="Genomic_DNA"/>
</dbReference>
<accession>A0ABU8MC74</accession>
<feature type="compositionally biased region" description="Pro residues" evidence="1">
    <location>
        <begin position="85"/>
        <end position="97"/>
    </location>
</feature>
<comment type="caution">
    <text evidence="3">The sequence shown here is derived from an EMBL/GenBank/DDBJ whole genome shotgun (WGS) entry which is preliminary data.</text>
</comment>
<dbReference type="SUPFAM" id="SSF51905">
    <property type="entry name" value="FAD/NAD(P)-binding domain"/>
    <property type="match status" value="1"/>
</dbReference>
<evidence type="ECO:0000256" key="1">
    <source>
        <dbReference type="SAM" id="MobiDB-lite"/>
    </source>
</evidence>
<dbReference type="Gene3D" id="3.50.50.60">
    <property type="entry name" value="FAD/NAD(P)-binding domain"/>
    <property type="match status" value="1"/>
</dbReference>
<reference evidence="3 4" key="1">
    <citation type="submission" date="2024-03" db="EMBL/GenBank/DDBJ databases">
        <title>Actinomycetospora sp. OC33-EN07, a novel actinomycete isolated from wild orchid (Aerides multiflora).</title>
        <authorList>
            <person name="Suriyachadkun C."/>
        </authorList>
    </citation>
    <scope>NUCLEOTIDE SEQUENCE [LARGE SCALE GENOMIC DNA]</scope>
    <source>
        <strain evidence="3 4">OC33-EN07</strain>
    </source>
</reference>
<evidence type="ECO:0000313" key="4">
    <source>
        <dbReference type="Proteomes" id="UP001369736"/>
    </source>
</evidence>
<feature type="region of interest" description="Disordered" evidence="1">
    <location>
        <begin position="82"/>
        <end position="103"/>
    </location>
</feature>
<dbReference type="Pfam" id="PF01266">
    <property type="entry name" value="DAO"/>
    <property type="match status" value="1"/>
</dbReference>
<dbReference type="PRINTS" id="PR00420">
    <property type="entry name" value="RNGMNOXGNASE"/>
</dbReference>
<dbReference type="InterPro" id="IPR036188">
    <property type="entry name" value="FAD/NAD-bd_sf"/>
</dbReference>
<name>A0ABU8MC74_9PSEU</name>
<evidence type="ECO:0000313" key="3">
    <source>
        <dbReference type="EMBL" id="MEJ2864606.1"/>
    </source>
</evidence>
<keyword evidence="4" id="KW-1185">Reference proteome</keyword>
<dbReference type="InterPro" id="IPR006076">
    <property type="entry name" value="FAD-dep_OxRdtase"/>
</dbReference>
<dbReference type="Proteomes" id="UP001369736">
    <property type="component" value="Unassembled WGS sequence"/>
</dbReference>
<proteinExistence type="predicted"/>
<organism evidence="3 4">
    <name type="scientific">Actinomycetospora flava</name>
    <dbReference type="NCBI Taxonomy" id="3129232"/>
    <lineage>
        <taxon>Bacteria</taxon>
        <taxon>Bacillati</taxon>
        <taxon>Actinomycetota</taxon>
        <taxon>Actinomycetes</taxon>
        <taxon>Pseudonocardiales</taxon>
        <taxon>Pseudonocardiaceae</taxon>
        <taxon>Actinomycetospora</taxon>
    </lineage>
</organism>